<dbReference type="Proteomes" id="UP000252187">
    <property type="component" value="Unassembled WGS sequence"/>
</dbReference>
<proteinExistence type="predicted"/>
<dbReference type="Pfam" id="PF11716">
    <property type="entry name" value="MDMPI_N"/>
    <property type="match status" value="1"/>
</dbReference>
<evidence type="ECO:0000256" key="1">
    <source>
        <dbReference type="SAM" id="MobiDB-lite"/>
    </source>
</evidence>
<gene>
    <name evidence="3" type="ORF">DQ226_17900</name>
</gene>
<feature type="region of interest" description="Disordered" evidence="1">
    <location>
        <begin position="121"/>
        <end position="173"/>
    </location>
</feature>
<evidence type="ECO:0000313" key="4">
    <source>
        <dbReference type="Proteomes" id="UP000252187"/>
    </source>
</evidence>
<organism evidence="3 4">
    <name type="scientific">Dietzia maris</name>
    <dbReference type="NCBI Taxonomy" id="37915"/>
    <lineage>
        <taxon>Bacteria</taxon>
        <taxon>Bacillati</taxon>
        <taxon>Actinomycetota</taxon>
        <taxon>Actinomycetes</taxon>
        <taxon>Mycobacteriales</taxon>
        <taxon>Dietziaceae</taxon>
        <taxon>Dietzia</taxon>
    </lineage>
</organism>
<protein>
    <recommendedName>
        <fullName evidence="2">Mycothiol-dependent maleylpyruvate isomerase metal-binding domain-containing protein</fullName>
    </recommendedName>
</protein>
<dbReference type="InterPro" id="IPR034660">
    <property type="entry name" value="DinB/YfiT-like"/>
</dbReference>
<dbReference type="AlphaFoldDB" id="A0A365P644"/>
<feature type="compositionally biased region" description="Polar residues" evidence="1">
    <location>
        <begin position="132"/>
        <end position="146"/>
    </location>
</feature>
<dbReference type="InterPro" id="IPR024344">
    <property type="entry name" value="MDMPI_metal-binding"/>
</dbReference>
<dbReference type="GO" id="GO:0005886">
    <property type="term" value="C:plasma membrane"/>
    <property type="evidence" value="ECO:0007669"/>
    <property type="project" value="TreeGrafter"/>
</dbReference>
<feature type="compositionally biased region" description="Low complexity" evidence="1">
    <location>
        <begin position="160"/>
        <end position="173"/>
    </location>
</feature>
<dbReference type="PANTHER" id="PTHR40758:SF1">
    <property type="entry name" value="CONSERVED PROTEIN"/>
    <property type="match status" value="1"/>
</dbReference>
<dbReference type="PANTHER" id="PTHR40758">
    <property type="entry name" value="CONSERVED PROTEIN"/>
    <property type="match status" value="1"/>
</dbReference>
<evidence type="ECO:0000313" key="3">
    <source>
        <dbReference type="EMBL" id="RBA30084.1"/>
    </source>
</evidence>
<comment type="caution">
    <text evidence="3">The sequence shown here is derived from an EMBL/GenBank/DDBJ whole genome shotgun (WGS) entry which is preliminary data.</text>
</comment>
<sequence length="173" mass="17809">MTSRLAYSRMLDALEAQVGLVRYALAGDGLGTGADVTAPVASCPGWSVHDLVVHLGAVNWWGAATVREATPDTRTGGRGAVMESAPPVTEGAAALADWYSGLTAEMMTTFTDTAPDALVWTFSGPGAPTSGRGASSTRPSSTAGTSRTPCAVPPRRRPCPRTSRSTRSTSSVP</sequence>
<dbReference type="SUPFAM" id="SSF109854">
    <property type="entry name" value="DinB/YfiT-like putative metalloenzymes"/>
    <property type="match status" value="1"/>
</dbReference>
<name>A0A365P644_9ACTN</name>
<evidence type="ECO:0000259" key="2">
    <source>
        <dbReference type="Pfam" id="PF11716"/>
    </source>
</evidence>
<dbReference type="EMBL" id="QNTT01000099">
    <property type="protein sequence ID" value="RBA30084.1"/>
    <property type="molecule type" value="Genomic_DNA"/>
</dbReference>
<accession>A0A365P644</accession>
<reference evidence="3 4" key="1">
    <citation type="submission" date="2018-06" db="EMBL/GenBank/DDBJ databases">
        <title>Whole genome sequencing of four bacterial strains from South Shetland trench revealing bio-synthetic gene clusters.</title>
        <authorList>
            <person name="Abdel-Mageed W.M."/>
            <person name="Lehri B."/>
            <person name="Jarmusch S.A."/>
            <person name="Miranda K."/>
            <person name="Goodfellow M."/>
            <person name="Jaspars M."/>
            <person name="Karlyshev A.V."/>
        </authorList>
    </citation>
    <scope>NUCLEOTIDE SEQUENCE [LARGE SCALE GENOMIC DNA]</scope>
    <source>
        <strain evidence="3 4">SST1</strain>
    </source>
</reference>
<feature type="domain" description="Mycothiol-dependent maleylpyruvate isomerase metal-binding" evidence="2">
    <location>
        <begin position="32"/>
        <end position="130"/>
    </location>
</feature>
<dbReference type="GO" id="GO:0046872">
    <property type="term" value="F:metal ion binding"/>
    <property type="evidence" value="ECO:0007669"/>
    <property type="project" value="InterPro"/>
</dbReference>